<dbReference type="InterPro" id="IPR052398">
    <property type="entry name" value="Ubiquitin_hydrolase_53/54"/>
</dbReference>
<feature type="compositionally biased region" description="Polar residues" evidence="3">
    <location>
        <begin position="312"/>
        <end position="322"/>
    </location>
</feature>
<dbReference type="GO" id="GO:0004843">
    <property type="term" value="F:cysteine-type deubiquitinase activity"/>
    <property type="evidence" value="ECO:0007669"/>
    <property type="project" value="InterPro"/>
</dbReference>
<keyword evidence="1" id="KW-0833">Ubl conjugation pathway</keyword>
<organism evidence="5">
    <name type="scientific">Micromonas pusilla</name>
    <name type="common">Picoplanktonic green alga</name>
    <name type="synonym">Chromulina pusilla</name>
    <dbReference type="NCBI Taxonomy" id="38833"/>
    <lineage>
        <taxon>Eukaryota</taxon>
        <taxon>Viridiplantae</taxon>
        <taxon>Chlorophyta</taxon>
        <taxon>Mamiellophyceae</taxon>
        <taxon>Mamiellales</taxon>
        <taxon>Mamiellaceae</taxon>
        <taxon>Micromonas</taxon>
    </lineage>
</organism>
<protein>
    <recommendedName>
        <fullName evidence="4">USP domain-containing protein</fullName>
    </recommendedName>
</protein>
<evidence type="ECO:0000256" key="1">
    <source>
        <dbReference type="ARBA" id="ARBA00022786"/>
    </source>
</evidence>
<evidence type="ECO:0000256" key="2">
    <source>
        <dbReference type="ARBA" id="ARBA00022801"/>
    </source>
</evidence>
<dbReference type="PANTHER" id="PTHR22975">
    <property type="entry name" value="UBIQUITIN SPECIFIC PROTEINASE"/>
    <property type="match status" value="1"/>
</dbReference>
<dbReference type="InterPro" id="IPR001394">
    <property type="entry name" value="Peptidase_C19_UCH"/>
</dbReference>
<feature type="region of interest" description="Disordered" evidence="3">
    <location>
        <begin position="275"/>
        <end position="294"/>
    </location>
</feature>
<evidence type="ECO:0000256" key="3">
    <source>
        <dbReference type="SAM" id="MobiDB-lite"/>
    </source>
</evidence>
<sequence>MVPPPPGYPPYVHGHGPHGMHLPPPSATPQPPLPPGPPPAARAADEGGAPAPPPAAALPPVMKFGEHSLPMDPGAYAQYQAHYQAHAATQAQMQNGELNAYGQPGIEPAAMEVSAIEANARAASEAAKVAASRATRAAEEAAHAAEEAAAIEHRLINEEEYPALALPAPATAPASNESSAGSAPGPPVDDNGFAVDELQAALEASVRETRKERPKRGYARALSGETLNDLAASDSPQRKEGPGAGLRNLEGEYNCFLNVVIQSLWHLPPFSRAVQDSAKGGGAWRGNGRGDEDPDAEVAAALRDVFRAMDQSNGSVADSNAHQPRADSGDSNGTPHADIGAVQNAVAPTALRKALAVLTQGRGSLFGENEMADASEALQAIFHSVHRALRPENARPLSAAASSRSGGMFLDQESGYCSVVHRCFGVDVEESMTCSQCAVRSRTLRYTKFLHLVPAAALNLAMAYADGVDSMESAMRHIDGSDAKPCDVDAGGCGAMNGIEHALAADGVRRKSPAIFCVALAWESASATSDQVAETLANVQTTLNLAEVYERARSDAGMYHLRCAMCYYGEHYAAFAVTDAGRFDGDERWMLFDDHRSKEVGEWEEVARVCAAGRMQPCVLFYQRENATVEV</sequence>
<dbReference type="GO" id="GO:0016579">
    <property type="term" value="P:protein deubiquitination"/>
    <property type="evidence" value="ECO:0007669"/>
    <property type="project" value="InterPro"/>
</dbReference>
<dbReference type="PROSITE" id="PS50235">
    <property type="entry name" value="USP_3"/>
    <property type="match status" value="1"/>
</dbReference>
<feature type="domain" description="USP" evidence="4">
    <location>
        <begin position="244"/>
        <end position="625"/>
    </location>
</feature>
<name>A0A7S0KSJ5_MICPS</name>
<feature type="region of interest" description="Disordered" evidence="3">
    <location>
        <begin position="206"/>
        <end position="245"/>
    </location>
</feature>
<dbReference type="InterPro" id="IPR028889">
    <property type="entry name" value="USP"/>
</dbReference>
<evidence type="ECO:0000313" key="5">
    <source>
        <dbReference type="EMBL" id="CAD8590012.1"/>
    </source>
</evidence>
<feature type="region of interest" description="Disordered" evidence="3">
    <location>
        <begin position="1"/>
        <end position="59"/>
    </location>
</feature>
<dbReference type="CDD" id="cd02257">
    <property type="entry name" value="Peptidase_C19"/>
    <property type="match status" value="1"/>
</dbReference>
<dbReference type="EMBL" id="HBEV01009696">
    <property type="protein sequence ID" value="CAD8590012.1"/>
    <property type="molecule type" value="Transcribed_RNA"/>
</dbReference>
<dbReference type="Gene3D" id="3.90.70.10">
    <property type="entry name" value="Cysteine proteinases"/>
    <property type="match status" value="1"/>
</dbReference>
<gene>
    <name evidence="5" type="ORF">MSP1404_LOCUS7416</name>
</gene>
<keyword evidence="2" id="KW-0378">Hydrolase</keyword>
<reference evidence="5" key="1">
    <citation type="submission" date="2021-01" db="EMBL/GenBank/DDBJ databases">
        <authorList>
            <person name="Corre E."/>
            <person name="Pelletier E."/>
            <person name="Niang G."/>
            <person name="Scheremetjew M."/>
            <person name="Finn R."/>
            <person name="Kale V."/>
            <person name="Holt S."/>
            <person name="Cochrane G."/>
            <person name="Meng A."/>
            <person name="Brown T."/>
            <person name="Cohen L."/>
        </authorList>
    </citation>
    <scope>NUCLEOTIDE SEQUENCE</scope>
    <source>
        <strain evidence="5">CCMP494</strain>
    </source>
</reference>
<feature type="region of interest" description="Disordered" evidence="3">
    <location>
        <begin position="312"/>
        <end position="338"/>
    </location>
</feature>
<dbReference type="SUPFAM" id="SSF54001">
    <property type="entry name" value="Cysteine proteinases"/>
    <property type="match status" value="1"/>
</dbReference>
<accession>A0A7S0KSJ5</accession>
<feature type="region of interest" description="Disordered" evidence="3">
    <location>
        <begin position="169"/>
        <end position="192"/>
    </location>
</feature>
<evidence type="ECO:0000259" key="4">
    <source>
        <dbReference type="PROSITE" id="PS50235"/>
    </source>
</evidence>
<feature type="compositionally biased region" description="Pro residues" evidence="3">
    <location>
        <begin position="22"/>
        <end position="40"/>
    </location>
</feature>
<dbReference type="Pfam" id="PF00443">
    <property type="entry name" value="UCH"/>
    <property type="match status" value="1"/>
</dbReference>
<dbReference type="InterPro" id="IPR038765">
    <property type="entry name" value="Papain-like_cys_pep_sf"/>
</dbReference>
<dbReference type="AlphaFoldDB" id="A0A7S0KSJ5"/>
<proteinExistence type="predicted"/>
<dbReference type="PANTHER" id="PTHR22975:SF9">
    <property type="entry name" value="ECHINUS SPLICE FORM 3"/>
    <property type="match status" value="1"/>
</dbReference>